<dbReference type="AlphaFoldDB" id="A0A1B7Z1P1"/>
<dbReference type="KEGG" id="mart:BTR34_13390"/>
<evidence type="ECO:0008006" key="4">
    <source>
        <dbReference type="Google" id="ProtNLM"/>
    </source>
</evidence>
<evidence type="ECO:0000256" key="1">
    <source>
        <dbReference type="SAM" id="SignalP"/>
    </source>
</evidence>
<feature type="chain" id="PRO_5008602172" description="Gliding motility-associated C-terminal domain-containing protein" evidence="1">
    <location>
        <begin position="25"/>
        <end position="488"/>
    </location>
</feature>
<keyword evidence="1" id="KW-0732">Signal</keyword>
<gene>
    <name evidence="2" type="ORF">A9200_09280</name>
</gene>
<dbReference type="Gene3D" id="2.60.40.10">
    <property type="entry name" value="Immunoglobulins"/>
    <property type="match status" value="1"/>
</dbReference>
<keyword evidence="3" id="KW-1185">Reference proteome</keyword>
<dbReference type="InterPro" id="IPR013783">
    <property type="entry name" value="Ig-like_fold"/>
</dbReference>
<comment type="caution">
    <text evidence="2">The sequence shown here is derived from an EMBL/GenBank/DDBJ whole genome shotgun (WGS) entry which is preliminary data.</text>
</comment>
<protein>
    <recommendedName>
        <fullName evidence="4">Gliding motility-associated C-terminal domain-containing protein</fullName>
    </recommendedName>
</protein>
<dbReference type="OrthoDB" id="9813840at2"/>
<organism evidence="2 3">
    <name type="scientific">Maribacter hydrothermalis</name>
    <dbReference type="NCBI Taxonomy" id="1836467"/>
    <lineage>
        <taxon>Bacteria</taxon>
        <taxon>Pseudomonadati</taxon>
        <taxon>Bacteroidota</taxon>
        <taxon>Flavobacteriia</taxon>
        <taxon>Flavobacteriales</taxon>
        <taxon>Flavobacteriaceae</taxon>
        <taxon>Maribacter</taxon>
    </lineage>
</organism>
<dbReference type="InterPro" id="IPR026341">
    <property type="entry name" value="T9SS_type_B"/>
</dbReference>
<accession>A0A1B7Z1P1</accession>
<dbReference type="EMBL" id="LZFP01000045">
    <property type="protein sequence ID" value="OBR36604.1"/>
    <property type="molecule type" value="Genomic_DNA"/>
</dbReference>
<dbReference type="RefSeq" id="WP_068486241.1">
    <property type="nucleotide sequence ID" value="NZ_CP018760.1"/>
</dbReference>
<dbReference type="STRING" id="1836467.BTR34_13390"/>
<dbReference type="NCBIfam" id="TIGR04131">
    <property type="entry name" value="Bac_Flav_CTERM"/>
    <property type="match status" value="1"/>
</dbReference>
<evidence type="ECO:0000313" key="3">
    <source>
        <dbReference type="Proteomes" id="UP000092164"/>
    </source>
</evidence>
<reference evidence="3" key="1">
    <citation type="submission" date="2016-06" db="EMBL/GenBank/DDBJ databases">
        <authorList>
            <person name="Zhan P."/>
        </authorList>
    </citation>
    <scope>NUCLEOTIDE SEQUENCE [LARGE SCALE GENOMIC DNA]</scope>
    <source>
        <strain evidence="3">T28</strain>
    </source>
</reference>
<dbReference type="Pfam" id="PF13585">
    <property type="entry name" value="CHU_C"/>
    <property type="match status" value="1"/>
</dbReference>
<dbReference type="Proteomes" id="UP000092164">
    <property type="component" value="Unassembled WGS sequence"/>
</dbReference>
<evidence type="ECO:0000313" key="2">
    <source>
        <dbReference type="EMBL" id="OBR36604.1"/>
    </source>
</evidence>
<sequence>MNTNKLCLLLKYTASLLTISFLSAQDCSKFTYPENGAIDLAVNTTLTWSEVMGYNGYLLSIGTTPLGTNVLDRKPIGTNTFYTPPLGFPDNVTLYATLSLIPFDGPPILCEEIIFTTIAVTAAPSCSLLITPDNNAGSVTIITDIEWAYAPTATGYILSIGTTENGTEIINNLDVQNVLIYDPPEDLPQNSTIYVRIIPYNDIGSAASCTEEIFTTSFALYVCDPYFDETSGDLINRSPQINLPNVVGICSDELPYTISTEDEADGYRWYLTNSGSEETLLSETKSVNISSPGRYRLEAYNNLTTNSGDIECTSSKLFNIVASEIATITAINVVNFFDGKTITISATGNGQYEYALDSANGPYQDTPIFTQITNGHHTAYVRDKNGCGITERSVDRDIIPKDFPSFFTPNGDGINDYWQFIPPAENFESVIEIIFIYNRFGSLIKQLNPNDKGWDGTFKNNALPESDYWFRASFLNKQEITGHFSLKR</sequence>
<feature type="signal peptide" evidence="1">
    <location>
        <begin position="1"/>
        <end position="24"/>
    </location>
</feature>
<name>A0A1B7Z1P1_9FLAO</name>
<proteinExistence type="predicted"/>